<dbReference type="EMBL" id="JBHUJB010000070">
    <property type="protein sequence ID" value="MFD2160086.1"/>
    <property type="molecule type" value="Genomic_DNA"/>
</dbReference>
<organism evidence="1 2">
    <name type="scientific">Rubritalea tangerina</name>
    <dbReference type="NCBI Taxonomy" id="430798"/>
    <lineage>
        <taxon>Bacteria</taxon>
        <taxon>Pseudomonadati</taxon>
        <taxon>Verrucomicrobiota</taxon>
        <taxon>Verrucomicrobiia</taxon>
        <taxon>Verrucomicrobiales</taxon>
        <taxon>Rubritaleaceae</taxon>
        <taxon>Rubritalea</taxon>
    </lineage>
</organism>
<reference evidence="2" key="1">
    <citation type="journal article" date="2019" name="Int. J. Syst. Evol. Microbiol.">
        <title>The Global Catalogue of Microorganisms (GCM) 10K type strain sequencing project: providing services to taxonomists for standard genome sequencing and annotation.</title>
        <authorList>
            <consortium name="The Broad Institute Genomics Platform"/>
            <consortium name="The Broad Institute Genome Sequencing Center for Infectious Disease"/>
            <person name="Wu L."/>
            <person name="Ma J."/>
        </authorList>
    </citation>
    <scope>NUCLEOTIDE SEQUENCE [LARGE SCALE GENOMIC DNA]</scope>
    <source>
        <strain evidence="2">CCUG 57942</strain>
    </source>
</reference>
<proteinExistence type="predicted"/>
<evidence type="ECO:0000313" key="1">
    <source>
        <dbReference type="EMBL" id="MFD2160086.1"/>
    </source>
</evidence>
<sequence>MKTAELLVCLSVGVSSIEAAVVYTGGEISEDFSSYDGTAGLNGWDAEGFSDGSGFSENRGASTGGVGTGGSYAFDLGAGNIGLGVQAGGSDFTPGYYQLVIVNGTGGSVNGWDITFKLYSYNDQNRANRFGFSYSTNGVDYTAVNSGGFVSTEVESVAPTWELGVDFSEVITASVGDGSSLYLRWSVDDVSGAGARDEFALDDVKVKAVPEPRAVLFLAGFFCFAWLMRRRS</sequence>
<protein>
    <recommendedName>
        <fullName evidence="3">PEP-CTERM protein-sorting domain-containing protein</fullName>
    </recommendedName>
</protein>
<dbReference type="Proteomes" id="UP001597389">
    <property type="component" value="Unassembled WGS sequence"/>
</dbReference>
<keyword evidence="2" id="KW-1185">Reference proteome</keyword>
<dbReference type="RefSeq" id="WP_377089486.1">
    <property type="nucleotide sequence ID" value="NZ_JBHSJL010000014.1"/>
</dbReference>
<name>A0ABW4ZDZ7_9BACT</name>
<accession>A0ABW4ZDZ7</accession>
<comment type="caution">
    <text evidence="1">The sequence shown here is derived from an EMBL/GenBank/DDBJ whole genome shotgun (WGS) entry which is preliminary data.</text>
</comment>
<evidence type="ECO:0008006" key="3">
    <source>
        <dbReference type="Google" id="ProtNLM"/>
    </source>
</evidence>
<evidence type="ECO:0000313" key="2">
    <source>
        <dbReference type="Proteomes" id="UP001597389"/>
    </source>
</evidence>
<gene>
    <name evidence="1" type="ORF">ACFSW8_14365</name>
</gene>